<dbReference type="Gene3D" id="1.10.287.130">
    <property type="match status" value="1"/>
</dbReference>
<dbReference type="SUPFAM" id="SSF55874">
    <property type="entry name" value="ATPase domain of HSP90 chaperone/DNA topoisomerase II/histidine kinase"/>
    <property type="match status" value="1"/>
</dbReference>
<reference evidence="9 10" key="1">
    <citation type="journal article" date="2015" name="Infect. Genet. Evol.">
        <title>Genomic sequences of six botulinum neurotoxin-producing strains representing three clostridial species illustrate the mobility and diversity of botulinum neurotoxin genes.</title>
        <authorList>
            <person name="Smith T.J."/>
            <person name="Hill K.K."/>
            <person name="Xie G."/>
            <person name="Foley B.T."/>
            <person name="Williamson C.H."/>
            <person name="Foster J.T."/>
            <person name="Johnson S.L."/>
            <person name="Chertkov O."/>
            <person name="Teshima H."/>
            <person name="Gibbons H.S."/>
            <person name="Johnsky L.A."/>
            <person name="Karavis M.A."/>
            <person name="Smith L.A."/>
        </authorList>
    </citation>
    <scope>NUCLEOTIDE SEQUENCE [LARGE SCALE GENOMIC DNA]</scope>
    <source>
        <strain evidence="9 10">CDC 2741</strain>
    </source>
</reference>
<dbReference type="SMART" id="SM00387">
    <property type="entry name" value="HATPase_c"/>
    <property type="match status" value="1"/>
</dbReference>
<feature type="transmembrane region" description="Helical" evidence="7">
    <location>
        <begin position="109"/>
        <end position="130"/>
    </location>
</feature>
<dbReference type="PANTHER" id="PTHR43547">
    <property type="entry name" value="TWO-COMPONENT HISTIDINE KINASE"/>
    <property type="match status" value="1"/>
</dbReference>
<dbReference type="Pfam" id="PF02518">
    <property type="entry name" value="HATPase_c"/>
    <property type="match status" value="1"/>
</dbReference>
<evidence type="ECO:0000256" key="4">
    <source>
        <dbReference type="ARBA" id="ARBA00022777"/>
    </source>
</evidence>
<proteinExistence type="predicted"/>
<keyword evidence="7" id="KW-1133">Transmembrane helix</keyword>
<dbReference type="Proteomes" id="UP000031366">
    <property type="component" value="Unassembled WGS sequence"/>
</dbReference>
<dbReference type="PROSITE" id="PS50109">
    <property type="entry name" value="HIS_KIN"/>
    <property type="match status" value="1"/>
</dbReference>
<evidence type="ECO:0000259" key="8">
    <source>
        <dbReference type="PROSITE" id="PS50109"/>
    </source>
</evidence>
<feature type="transmembrane region" description="Helical" evidence="7">
    <location>
        <begin position="13"/>
        <end position="36"/>
    </location>
</feature>
<dbReference type="STRING" id="29341.RSJ17_04820"/>
<comment type="caution">
    <text evidence="9">The sequence shown here is derived from an EMBL/GenBank/DDBJ whole genome shotgun (WGS) entry which is preliminary data.</text>
</comment>
<dbReference type="AlphaFoldDB" id="A0A0C1QVA4"/>
<evidence type="ECO:0000313" key="9">
    <source>
        <dbReference type="EMBL" id="KIE44937.1"/>
    </source>
</evidence>
<keyword evidence="7" id="KW-0812">Transmembrane</keyword>
<dbReference type="Gene3D" id="3.30.565.10">
    <property type="entry name" value="Histidine kinase-like ATPase, C-terminal domain"/>
    <property type="match status" value="1"/>
</dbReference>
<evidence type="ECO:0000256" key="7">
    <source>
        <dbReference type="SAM" id="Phobius"/>
    </source>
</evidence>
<dbReference type="CDD" id="cd00082">
    <property type="entry name" value="HisKA"/>
    <property type="match status" value="1"/>
</dbReference>
<gene>
    <name evidence="9" type="ORF">U732_407</name>
</gene>
<dbReference type="InterPro" id="IPR003661">
    <property type="entry name" value="HisK_dim/P_dom"/>
</dbReference>
<comment type="catalytic activity">
    <reaction evidence="1">
        <text>ATP + protein L-histidine = ADP + protein N-phospho-L-histidine.</text>
        <dbReference type="EC" id="2.7.13.3"/>
    </reaction>
</comment>
<protein>
    <recommendedName>
        <fullName evidence="2">histidine kinase</fullName>
        <ecNumber evidence="2">2.7.13.3</ecNumber>
    </recommendedName>
</protein>
<dbReference type="EC" id="2.7.13.3" evidence="2"/>
<accession>A0A0C1QVA4</accession>
<keyword evidence="4 9" id="KW-0808">Transferase</keyword>
<evidence type="ECO:0000256" key="1">
    <source>
        <dbReference type="ARBA" id="ARBA00000085"/>
    </source>
</evidence>
<organism evidence="9 10">
    <name type="scientific">Clostridium argentinense CDC 2741</name>
    <dbReference type="NCBI Taxonomy" id="1418104"/>
    <lineage>
        <taxon>Bacteria</taxon>
        <taxon>Bacillati</taxon>
        <taxon>Bacillota</taxon>
        <taxon>Clostridia</taxon>
        <taxon>Eubacteriales</taxon>
        <taxon>Clostridiaceae</taxon>
        <taxon>Clostridium</taxon>
    </lineage>
</organism>
<feature type="coiled-coil region" evidence="6">
    <location>
        <begin position="170"/>
        <end position="204"/>
    </location>
</feature>
<dbReference type="SUPFAM" id="SSF47384">
    <property type="entry name" value="Homodimeric domain of signal transducing histidine kinase"/>
    <property type="match status" value="1"/>
</dbReference>
<dbReference type="EMBL" id="AYSO01000020">
    <property type="protein sequence ID" value="KIE44937.1"/>
    <property type="molecule type" value="Genomic_DNA"/>
</dbReference>
<dbReference type="InterPro" id="IPR036097">
    <property type="entry name" value="HisK_dim/P_sf"/>
</dbReference>
<evidence type="ECO:0000256" key="5">
    <source>
        <dbReference type="ARBA" id="ARBA00023012"/>
    </source>
</evidence>
<evidence type="ECO:0000313" key="10">
    <source>
        <dbReference type="Proteomes" id="UP000031366"/>
    </source>
</evidence>
<keyword evidence="5" id="KW-0902">Two-component regulatory system</keyword>
<dbReference type="Pfam" id="PF00512">
    <property type="entry name" value="HisKA"/>
    <property type="match status" value="1"/>
</dbReference>
<evidence type="ECO:0000256" key="2">
    <source>
        <dbReference type="ARBA" id="ARBA00012438"/>
    </source>
</evidence>
<dbReference type="InterPro" id="IPR036890">
    <property type="entry name" value="HATPase_C_sf"/>
</dbReference>
<keyword evidence="7" id="KW-0472">Membrane</keyword>
<dbReference type="OrthoDB" id="9773956at2"/>
<dbReference type="InterPro" id="IPR005467">
    <property type="entry name" value="His_kinase_dom"/>
</dbReference>
<dbReference type="CDD" id="cd00075">
    <property type="entry name" value="HATPase"/>
    <property type="match status" value="1"/>
</dbReference>
<sequence length="416" mass="47402">MEKLYRNPEIKSITIKIVILCFVFLMLTLVTMNIGISNINKKVIRQNAAVLGIVLEENPELEKNMVGYFTKGISEEQIKNGLATLEKYGYNETLKPADIPLIRESSKNLLSNILTINIIFFITIFFIILLDYKKILSKINIVSNNVERVLEGEYDMTLEGGEEGEFSILYNQLNLLVNRLIENMEKLKNEKEFLKNIISDISHQLKTPLSSIIMLNELMISKDDMDEETKMKFLNKTSEQLTRMEWLIINLLKIARVEAGAINYKMKNQPLIITINKAFSPLKEKAKAKKQNVIIEEKRDVYLNHDSDWMTEAIGNIIKNAIEHTEEYGTISIEIKESPLLVSIIIKDNGNGIKKEELPHIFERFYKGKHEVKPISIGIGLTLSKSIIESNGGSISVKSIEGEGTEFAITFLKSIV</sequence>
<keyword evidence="10" id="KW-1185">Reference proteome</keyword>
<dbReference type="RefSeq" id="WP_039636248.1">
    <property type="nucleotide sequence ID" value="NZ_AYSO01000020.1"/>
</dbReference>
<name>A0A0C1QVA4_9CLOT</name>
<dbReference type="SMART" id="SM00388">
    <property type="entry name" value="HisKA"/>
    <property type="match status" value="1"/>
</dbReference>
<dbReference type="InterPro" id="IPR003594">
    <property type="entry name" value="HATPase_dom"/>
</dbReference>
<keyword evidence="6" id="KW-0175">Coiled coil</keyword>
<keyword evidence="4 9" id="KW-0418">Kinase</keyword>
<dbReference type="GO" id="GO:0000155">
    <property type="term" value="F:phosphorelay sensor kinase activity"/>
    <property type="evidence" value="ECO:0007669"/>
    <property type="project" value="InterPro"/>
</dbReference>
<evidence type="ECO:0000256" key="3">
    <source>
        <dbReference type="ARBA" id="ARBA00022553"/>
    </source>
</evidence>
<evidence type="ECO:0000256" key="6">
    <source>
        <dbReference type="SAM" id="Coils"/>
    </source>
</evidence>
<dbReference type="PANTHER" id="PTHR43547:SF2">
    <property type="entry name" value="HYBRID SIGNAL TRANSDUCTION HISTIDINE KINASE C"/>
    <property type="match status" value="1"/>
</dbReference>
<keyword evidence="3" id="KW-0597">Phosphoprotein</keyword>
<feature type="domain" description="Histidine kinase" evidence="8">
    <location>
        <begin position="200"/>
        <end position="415"/>
    </location>
</feature>
<dbReference type="InterPro" id="IPR004358">
    <property type="entry name" value="Sig_transdc_His_kin-like_C"/>
</dbReference>
<dbReference type="PRINTS" id="PR00344">
    <property type="entry name" value="BCTRLSENSOR"/>
</dbReference>